<sequence>MAAVPPKTPRPKDEGQPPLRGPRRWNLGGLGFPFQTPPNHNSRAHNRASGALSLPPRSLAATSGWPGSRGWMGPVIVDQQVQAHPRGKRMGTQREEKREERGGQAVHANQASGTVV</sequence>
<feature type="compositionally biased region" description="Polar residues" evidence="1">
    <location>
        <begin position="107"/>
        <end position="116"/>
    </location>
</feature>
<organism evidence="2 3">
    <name type="scientific">Colletotrichum scovillei</name>
    <dbReference type="NCBI Taxonomy" id="1209932"/>
    <lineage>
        <taxon>Eukaryota</taxon>
        <taxon>Fungi</taxon>
        <taxon>Dikarya</taxon>
        <taxon>Ascomycota</taxon>
        <taxon>Pezizomycotina</taxon>
        <taxon>Sordariomycetes</taxon>
        <taxon>Hypocreomycetidae</taxon>
        <taxon>Glomerellales</taxon>
        <taxon>Glomerellaceae</taxon>
        <taxon>Colletotrichum</taxon>
        <taxon>Colletotrichum acutatum species complex</taxon>
    </lineage>
</organism>
<comment type="caution">
    <text evidence="2">The sequence shown here is derived from an EMBL/GenBank/DDBJ whole genome shotgun (WGS) entry which is preliminary data.</text>
</comment>
<evidence type="ECO:0000313" key="3">
    <source>
        <dbReference type="Proteomes" id="UP000699042"/>
    </source>
</evidence>
<dbReference type="Proteomes" id="UP000699042">
    <property type="component" value="Unassembled WGS sequence"/>
</dbReference>
<accession>A0A9P7R841</accession>
<dbReference type="EMBL" id="JAESDN010000004">
    <property type="protein sequence ID" value="KAG7051898.1"/>
    <property type="molecule type" value="Genomic_DNA"/>
</dbReference>
<gene>
    <name evidence="2" type="ORF">JMJ77_002511</name>
</gene>
<proteinExistence type="predicted"/>
<reference evidence="2" key="1">
    <citation type="submission" date="2021-05" db="EMBL/GenBank/DDBJ databases">
        <title>Comparative genomics of three Colletotrichum scovillei strains and genetic complementation revealed genes involved fungal growth and virulence on chili pepper.</title>
        <authorList>
            <person name="Hsieh D.-K."/>
            <person name="Chuang S.-C."/>
            <person name="Chen C.-Y."/>
            <person name="Chao Y.-T."/>
            <person name="Lu M.-Y.J."/>
            <person name="Lee M.-H."/>
            <person name="Shih M.-C."/>
        </authorList>
    </citation>
    <scope>NUCLEOTIDE SEQUENCE</scope>
    <source>
        <strain evidence="2">Coll-153</strain>
    </source>
</reference>
<protein>
    <submittedName>
        <fullName evidence="2">Uncharacterized protein</fullName>
    </submittedName>
</protein>
<dbReference type="AlphaFoldDB" id="A0A9P7R841"/>
<keyword evidence="3" id="KW-1185">Reference proteome</keyword>
<feature type="region of interest" description="Disordered" evidence="1">
    <location>
        <begin position="1"/>
        <end position="116"/>
    </location>
</feature>
<name>A0A9P7R841_9PEZI</name>
<feature type="compositionally biased region" description="Basic and acidic residues" evidence="1">
    <location>
        <begin position="92"/>
        <end position="102"/>
    </location>
</feature>
<evidence type="ECO:0000313" key="2">
    <source>
        <dbReference type="EMBL" id="KAG7051898.1"/>
    </source>
</evidence>
<evidence type="ECO:0000256" key="1">
    <source>
        <dbReference type="SAM" id="MobiDB-lite"/>
    </source>
</evidence>